<evidence type="ECO:0000256" key="1">
    <source>
        <dbReference type="ARBA" id="ARBA00005964"/>
    </source>
</evidence>
<comment type="similarity">
    <text evidence="1 3">Belongs to the type-B carboxylesterase/lipase family.</text>
</comment>
<keyword evidence="2 3" id="KW-0378">Hydrolase</keyword>
<comment type="caution">
    <text evidence="5">The sequence shown here is derived from an EMBL/GenBank/DDBJ whole genome shotgun (WGS) entry which is preliminary data.</text>
</comment>
<reference evidence="5" key="1">
    <citation type="submission" date="2019-10" db="EMBL/GenBank/DDBJ databases">
        <title>The sequence and de novo assembly of the wild yak genome.</title>
        <authorList>
            <person name="Liu Y."/>
        </authorList>
    </citation>
    <scope>NUCLEOTIDE SEQUENCE [LARGE SCALE GENOMIC DNA]</scope>
    <source>
        <strain evidence="5">WY2019</strain>
    </source>
</reference>
<accession>A0A6B0R4L4</accession>
<dbReference type="AlphaFoldDB" id="A0A6B0R4L4"/>
<protein>
    <recommendedName>
        <fullName evidence="3">Carboxylic ester hydrolase</fullName>
        <ecNumber evidence="3">3.1.1.-</ecNumber>
    </recommendedName>
</protein>
<organism evidence="5 6">
    <name type="scientific">Bos mutus</name>
    <name type="common">wild yak</name>
    <dbReference type="NCBI Taxonomy" id="72004"/>
    <lineage>
        <taxon>Eukaryota</taxon>
        <taxon>Metazoa</taxon>
        <taxon>Chordata</taxon>
        <taxon>Craniata</taxon>
        <taxon>Vertebrata</taxon>
        <taxon>Euteleostomi</taxon>
        <taxon>Mammalia</taxon>
        <taxon>Eutheria</taxon>
        <taxon>Laurasiatheria</taxon>
        <taxon>Artiodactyla</taxon>
        <taxon>Ruminantia</taxon>
        <taxon>Pecora</taxon>
        <taxon>Bovidae</taxon>
        <taxon>Bovinae</taxon>
        <taxon>Bos</taxon>
    </lineage>
</organism>
<keyword evidence="6" id="KW-1185">Reference proteome</keyword>
<evidence type="ECO:0000256" key="2">
    <source>
        <dbReference type="ARBA" id="ARBA00022801"/>
    </source>
</evidence>
<evidence type="ECO:0000313" key="6">
    <source>
        <dbReference type="Proteomes" id="UP000322234"/>
    </source>
</evidence>
<name>A0A6B0R4L4_9CETA</name>
<proteinExistence type="inferred from homology"/>
<evidence type="ECO:0000256" key="3">
    <source>
        <dbReference type="RuleBase" id="RU361235"/>
    </source>
</evidence>
<dbReference type="InterPro" id="IPR019826">
    <property type="entry name" value="Carboxylesterase_B_AS"/>
</dbReference>
<dbReference type="Proteomes" id="UP000322234">
    <property type="component" value="Unassembled WGS sequence"/>
</dbReference>
<feature type="domain" description="Carboxylesterase type B" evidence="4">
    <location>
        <begin position="37"/>
        <end position="542"/>
    </location>
</feature>
<dbReference type="PANTHER" id="PTHR11559">
    <property type="entry name" value="CARBOXYLESTERASE"/>
    <property type="match status" value="1"/>
</dbReference>
<dbReference type="InterPro" id="IPR050309">
    <property type="entry name" value="Type-B_Carboxylest/Lipase"/>
</dbReference>
<evidence type="ECO:0000313" key="5">
    <source>
        <dbReference type="EMBL" id="MXQ83416.1"/>
    </source>
</evidence>
<gene>
    <name evidence="5" type="ORF">E5288_WYG014516</name>
</gene>
<evidence type="ECO:0000259" key="4">
    <source>
        <dbReference type="Pfam" id="PF00135"/>
    </source>
</evidence>
<dbReference type="EMBL" id="VBQZ03000017">
    <property type="protein sequence ID" value="MXQ83416.1"/>
    <property type="molecule type" value="Genomic_DNA"/>
</dbReference>
<dbReference type="InterPro" id="IPR029058">
    <property type="entry name" value="AB_hydrolase_fold"/>
</dbReference>
<dbReference type="PROSITE" id="PS00122">
    <property type="entry name" value="CARBOXYLESTERASE_B_1"/>
    <property type="match status" value="1"/>
</dbReference>
<dbReference type="Gene3D" id="3.40.50.1820">
    <property type="entry name" value="alpha/beta hydrolase"/>
    <property type="match status" value="1"/>
</dbReference>
<dbReference type="SUPFAM" id="SSF53474">
    <property type="entry name" value="alpha/beta-Hydrolases"/>
    <property type="match status" value="1"/>
</dbReference>
<dbReference type="FunFam" id="3.40.50.1820:FF:000128">
    <property type="entry name" value="Carboxylic ester hydrolase"/>
    <property type="match status" value="1"/>
</dbReference>
<dbReference type="EC" id="3.1.1.-" evidence="3"/>
<dbReference type="CDD" id="cd00312">
    <property type="entry name" value="Esterase_lipase"/>
    <property type="match status" value="1"/>
</dbReference>
<dbReference type="InterPro" id="IPR002018">
    <property type="entry name" value="CarbesteraseB"/>
</dbReference>
<sequence length="650" mass="72280">MTQVKSFKLVLWQMGQGVSDVQGDPSLLFLGALHTKEPLADTKYGTLRGKQIHVGKTPINVFLGVPFSKPPVGAHRFAAPEPPEPWEGIRDATTYAPVCLQESWGQVTSMYFNTHKRYKWLHFSEDCLYLNVHAPVRARGDPLQPVMIWFPGGAFLVGSASTYDGSELAAREKVVVVVLQHRLGILGFLSTGDSQARGNWALLDQIAALRWVQKNIEAFGGDPGCVTLFGQSSGAMCISGLMTSSLARGLFHRAISQSGTAVFQNFITPDPLKVAKKIAQLAGCNHNSTKILVDCLRTLSGAEVMRVSQKMRFFKLHSQEDPQKVVWFMSPVVDGVVFQDNPIVLLTQGQVAPVPYLLGVNNLEFNWLLPFIMKFPMSHLRKETIAKLLWSTSTLLNVTKEQLPLVMEEYLRDVDDHDQKMLQKHVMDLVADATFVYSTLQAAHHHHNAGFPVYLYEFEHYAPGTIVKPRTDGADHGDEIGFIFGSPFSKGHSSNKEKALSLQMMKYWANFARTGNPNGGKLPYWPRYNKDEKYLQLDLTTRCTSQDIHTPCSLVHWRVSLVSETTGGCKAPWGEGHPILHTLTSKPPTQRDGWRREKSPFQMSLLDEGVGEGNGLPCLHPVFMPSLASPDGHPESFLNPLSQGALLRTD</sequence>
<dbReference type="Pfam" id="PF00135">
    <property type="entry name" value="COesterase"/>
    <property type="match status" value="1"/>
</dbReference>
<dbReference type="GO" id="GO:0016787">
    <property type="term" value="F:hydrolase activity"/>
    <property type="evidence" value="ECO:0007669"/>
    <property type="project" value="UniProtKB-KW"/>
</dbReference>